<dbReference type="InterPro" id="IPR005240">
    <property type="entry name" value="DUF389"/>
</dbReference>
<keyword evidence="1" id="KW-1133">Transmembrane helix</keyword>
<evidence type="ECO:0000313" key="3">
    <source>
        <dbReference type="Proteomes" id="UP000309016"/>
    </source>
</evidence>
<name>A0A5B7X2L9_9FLAO</name>
<accession>A0A5B7X2L9</accession>
<evidence type="ECO:0000256" key="1">
    <source>
        <dbReference type="SAM" id="Phobius"/>
    </source>
</evidence>
<feature type="transmembrane region" description="Helical" evidence="1">
    <location>
        <begin position="192"/>
        <end position="215"/>
    </location>
</feature>
<dbReference type="AlphaFoldDB" id="A0A5B7X2L9"/>
<dbReference type="Pfam" id="PF04087">
    <property type="entry name" value="DUF389"/>
    <property type="match status" value="1"/>
</dbReference>
<dbReference type="OrthoDB" id="847959at2"/>
<keyword evidence="1" id="KW-0472">Membrane</keyword>
<organism evidence="2 3">
    <name type="scientific">Antarcticibacterium flavum</name>
    <dbReference type="NCBI Taxonomy" id="2058175"/>
    <lineage>
        <taxon>Bacteria</taxon>
        <taxon>Pseudomonadati</taxon>
        <taxon>Bacteroidota</taxon>
        <taxon>Flavobacteriia</taxon>
        <taxon>Flavobacteriales</taxon>
        <taxon>Flavobacteriaceae</taxon>
        <taxon>Antarcticibacterium</taxon>
    </lineage>
</organism>
<feature type="transmembrane region" description="Helical" evidence="1">
    <location>
        <begin position="295"/>
        <end position="314"/>
    </location>
</feature>
<dbReference type="PANTHER" id="PTHR20992">
    <property type="entry name" value="AT15442P-RELATED"/>
    <property type="match status" value="1"/>
</dbReference>
<protein>
    <submittedName>
        <fullName evidence="2">DUF389 domain-containing protein</fullName>
    </submittedName>
</protein>
<feature type="transmembrane region" description="Helical" evidence="1">
    <location>
        <begin position="260"/>
        <end position="283"/>
    </location>
</feature>
<keyword evidence="3" id="KW-1185">Reference proteome</keyword>
<keyword evidence="1" id="KW-0812">Transmembrane</keyword>
<sequence length="448" mass="49694">MNTWYRGAPAPAYFSRIPGFFGYSQNTFMRQLTIKLPKGHKDKVLETVEEFQGKNTIHLPNEEHDVFMIYLPNERVNDFLKKIDQYEEPEINLIPRGVITLYPPASESPDQVADVQPKSSLEIYLGGIQSVGSMFGLFGYSLAAGIIVWIGLFTTTTYLLVAAMLVAPFAGPAMNAALATSAGKMPLLKSSLMRYGLAIITGIIASLILTFIFPLKTLTPLMEEVSQVSKFALFLPLISGFAGAVNICQSERDSLVSGAAVGILVAASLAPPVGLVGVGLYMMDWQVVFSSLFRILLQLLGIHLAATLVFYFYGHVTPKGVRFLKGSYKTVVITSLVVLFGIAGMMYWQFSQPPFLRKASMNTELAEVLDAELQKLEYIKVLNKDVTFSNEKLDNKSLARFEATILAKDTTITDEALKSAVINHLKQNMDYPYRRDIYEVYEIRVVTD</sequence>
<gene>
    <name evidence="2" type="ORF">FHG64_07920</name>
</gene>
<dbReference type="PANTHER" id="PTHR20992:SF9">
    <property type="entry name" value="AT15442P-RELATED"/>
    <property type="match status" value="1"/>
</dbReference>
<feature type="transmembrane region" description="Helical" evidence="1">
    <location>
        <begin position="227"/>
        <end position="248"/>
    </location>
</feature>
<feature type="transmembrane region" description="Helical" evidence="1">
    <location>
        <begin position="326"/>
        <end position="348"/>
    </location>
</feature>
<proteinExistence type="predicted"/>
<reference evidence="2 3" key="1">
    <citation type="submission" date="2019-06" db="EMBL/GenBank/DDBJ databases">
        <title>Complete genome sequence of Antarcticibacterium flavum KCTC 52984T from an Antarctic marine sediment.</title>
        <authorList>
            <person name="Lee Y.M."/>
            <person name="Shin S.C."/>
        </authorList>
    </citation>
    <scope>NUCLEOTIDE SEQUENCE [LARGE SCALE GENOMIC DNA]</scope>
    <source>
        <strain evidence="2 3">KCTC 52984</strain>
    </source>
</reference>
<evidence type="ECO:0000313" key="2">
    <source>
        <dbReference type="EMBL" id="QCY69325.1"/>
    </source>
</evidence>
<feature type="transmembrane region" description="Helical" evidence="1">
    <location>
        <begin position="158"/>
        <end position="180"/>
    </location>
</feature>
<feature type="transmembrane region" description="Helical" evidence="1">
    <location>
        <begin position="131"/>
        <end position="152"/>
    </location>
</feature>
<dbReference type="KEGG" id="afla:FHG64_07920"/>
<dbReference type="Proteomes" id="UP000309016">
    <property type="component" value="Chromosome"/>
</dbReference>
<dbReference type="EMBL" id="CP040812">
    <property type="protein sequence ID" value="QCY69325.1"/>
    <property type="molecule type" value="Genomic_DNA"/>
</dbReference>